<dbReference type="Proteomes" id="UP001519460">
    <property type="component" value="Unassembled WGS sequence"/>
</dbReference>
<comment type="caution">
    <text evidence="2">The sequence shown here is derived from an EMBL/GenBank/DDBJ whole genome shotgun (WGS) entry which is preliminary data.</text>
</comment>
<reference evidence="2 3" key="1">
    <citation type="journal article" date="2023" name="Sci. Data">
        <title>Genome assembly of the Korean intertidal mud-creeper Batillaria attramentaria.</title>
        <authorList>
            <person name="Patra A.K."/>
            <person name="Ho P.T."/>
            <person name="Jun S."/>
            <person name="Lee S.J."/>
            <person name="Kim Y."/>
            <person name="Won Y.J."/>
        </authorList>
    </citation>
    <scope>NUCLEOTIDE SEQUENCE [LARGE SCALE GENOMIC DNA]</scope>
    <source>
        <strain evidence="2">Wonlab-2016</strain>
    </source>
</reference>
<keyword evidence="3" id="KW-1185">Reference proteome</keyword>
<proteinExistence type="predicted"/>
<evidence type="ECO:0000313" key="2">
    <source>
        <dbReference type="EMBL" id="KAK7482353.1"/>
    </source>
</evidence>
<feature type="coiled-coil region" evidence="1">
    <location>
        <begin position="277"/>
        <end position="332"/>
    </location>
</feature>
<organism evidence="2 3">
    <name type="scientific">Batillaria attramentaria</name>
    <dbReference type="NCBI Taxonomy" id="370345"/>
    <lineage>
        <taxon>Eukaryota</taxon>
        <taxon>Metazoa</taxon>
        <taxon>Spiralia</taxon>
        <taxon>Lophotrochozoa</taxon>
        <taxon>Mollusca</taxon>
        <taxon>Gastropoda</taxon>
        <taxon>Caenogastropoda</taxon>
        <taxon>Sorbeoconcha</taxon>
        <taxon>Cerithioidea</taxon>
        <taxon>Batillariidae</taxon>
        <taxon>Batillaria</taxon>
    </lineage>
</organism>
<keyword evidence="1" id="KW-0175">Coiled coil</keyword>
<protein>
    <recommendedName>
        <fullName evidence="4">BZIP domain-containing protein</fullName>
    </recommendedName>
</protein>
<evidence type="ECO:0008006" key="4">
    <source>
        <dbReference type="Google" id="ProtNLM"/>
    </source>
</evidence>
<dbReference type="AlphaFoldDB" id="A0ABD0K655"/>
<dbReference type="EMBL" id="JACVVK020000246">
    <property type="protein sequence ID" value="KAK7482353.1"/>
    <property type="molecule type" value="Genomic_DNA"/>
</dbReference>
<sequence>MAALDFPLGFDVDEMVDDTLTGTCTLFDDNCLSSTAQVLFPADKSPFHESDSGVSDITCVTSASPSRDTDIMLDELIDNKQFTPFGVDDCGDHSFLDFHEEGGIDVEGGDDIHKLLARYSKENVTAVHTSAQTVVRQSRKRCDVGGTVGPVTRRQKAAMQVSTNGSLTSSAELKQAVSLIDDSNSDLDVSDTGDEEDYQPKFSARKAKGSIRITKPGTPIVKQDQKSLSNIRCVTNEPAQSGVKSVKVLQVVRTDAAGHNTADEVIRALEDRNRKNAEQAKLNRQKKKAYVQGLEQQVEEAQSQVDVLQKRLEESETEKESWKKEVEYLKAVLANQSALAGLLKNIPSTEGVSLSSSFVSRKRSAEMDHSYTPSKKQCSRSLSSAGVCLHVDSDKVSLEFCHHCAVKAKGMNEST</sequence>
<evidence type="ECO:0000256" key="1">
    <source>
        <dbReference type="SAM" id="Coils"/>
    </source>
</evidence>
<gene>
    <name evidence="2" type="ORF">BaRGS_00026372</name>
</gene>
<name>A0ABD0K655_9CAEN</name>
<accession>A0ABD0K655</accession>
<evidence type="ECO:0000313" key="3">
    <source>
        <dbReference type="Proteomes" id="UP001519460"/>
    </source>
</evidence>